<proteinExistence type="predicted"/>
<protein>
    <submittedName>
        <fullName evidence="2">Uncharacterized protein</fullName>
    </submittedName>
</protein>
<accession>A0A2P5FYQ0</accession>
<dbReference type="Proteomes" id="UP000237000">
    <property type="component" value="Unassembled WGS sequence"/>
</dbReference>
<dbReference type="InParanoid" id="A0A2P5FYQ0"/>
<feature type="non-terminal residue" evidence="2">
    <location>
        <position position="84"/>
    </location>
</feature>
<evidence type="ECO:0000313" key="2">
    <source>
        <dbReference type="EMBL" id="POO02922.1"/>
    </source>
</evidence>
<gene>
    <name evidence="2" type="ORF">TorRG33x02_009830</name>
</gene>
<comment type="caution">
    <text evidence="2">The sequence shown here is derived from an EMBL/GenBank/DDBJ whole genome shotgun (WGS) entry which is preliminary data.</text>
</comment>
<feature type="region of interest" description="Disordered" evidence="1">
    <location>
        <begin position="22"/>
        <end position="69"/>
    </location>
</feature>
<evidence type="ECO:0000313" key="3">
    <source>
        <dbReference type="Proteomes" id="UP000237000"/>
    </source>
</evidence>
<dbReference type="EMBL" id="JXTC01000003">
    <property type="protein sequence ID" value="POO02922.1"/>
    <property type="molecule type" value="Genomic_DNA"/>
</dbReference>
<feature type="compositionally biased region" description="Polar residues" evidence="1">
    <location>
        <begin position="25"/>
        <end position="35"/>
    </location>
</feature>
<organism evidence="2 3">
    <name type="scientific">Trema orientale</name>
    <name type="common">Charcoal tree</name>
    <name type="synonym">Celtis orientalis</name>
    <dbReference type="NCBI Taxonomy" id="63057"/>
    <lineage>
        <taxon>Eukaryota</taxon>
        <taxon>Viridiplantae</taxon>
        <taxon>Streptophyta</taxon>
        <taxon>Embryophyta</taxon>
        <taxon>Tracheophyta</taxon>
        <taxon>Spermatophyta</taxon>
        <taxon>Magnoliopsida</taxon>
        <taxon>eudicotyledons</taxon>
        <taxon>Gunneridae</taxon>
        <taxon>Pentapetalae</taxon>
        <taxon>rosids</taxon>
        <taxon>fabids</taxon>
        <taxon>Rosales</taxon>
        <taxon>Cannabaceae</taxon>
        <taxon>Trema</taxon>
    </lineage>
</organism>
<sequence>MEATLISNNEINRVAIVVETRKWQDSSTDNASRSITGGRGTIGSDKGDNEGHSCAQEDTTNGQAKASRNTTVDIKELLISSHEQ</sequence>
<keyword evidence="3" id="KW-1185">Reference proteome</keyword>
<evidence type="ECO:0000256" key="1">
    <source>
        <dbReference type="SAM" id="MobiDB-lite"/>
    </source>
</evidence>
<reference evidence="3" key="1">
    <citation type="submission" date="2016-06" db="EMBL/GenBank/DDBJ databases">
        <title>Parallel loss of symbiosis genes in relatives of nitrogen-fixing non-legume Parasponia.</title>
        <authorList>
            <person name="Van Velzen R."/>
            <person name="Holmer R."/>
            <person name="Bu F."/>
            <person name="Rutten L."/>
            <person name="Van Zeijl A."/>
            <person name="Liu W."/>
            <person name="Santuari L."/>
            <person name="Cao Q."/>
            <person name="Sharma T."/>
            <person name="Shen D."/>
            <person name="Roswanjaya Y."/>
            <person name="Wardhani T."/>
            <person name="Kalhor M.S."/>
            <person name="Jansen J."/>
            <person name="Van den Hoogen J."/>
            <person name="Gungor B."/>
            <person name="Hartog M."/>
            <person name="Hontelez J."/>
            <person name="Verver J."/>
            <person name="Yang W.-C."/>
            <person name="Schijlen E."/>
            <person name="Repin R."/>
            <person name="Schilthuizen M."/>
            <person name="Schranz E."/>
            <person name="Heidstra R."/>
            <person name="Miyata K."/>
            <person name="Fedorova E."/>
            <person name="Kohlen W."/>
            <person name="Bisseling T."/>
            <person name="Smit S."/>
            <person name="Geurts R."/>
        </authorList>
    </citation>
    <scope>NUCLEOTIDE SEQUENCE [LARGE SCALE GENOMIC DNA]</scope>
    <source>
        <strain evidence="3">cv. RG33-2</strain>
    </source>
</reference>
<feature type="compositionally biased region" description="Polar residues" evidence="1">
    <location>
        <begin position="56"/>
        <end position="69"/>
    </location>
</feature>
<dbReference type="AlphaFoldDB" id="A0A2P5FYQ0"/>
<name>A0A2P5FYQ0_TREOI</name>